<dbReference type="EMBL" id="CP071060">
    <property type="protein sequence ID" value="QSI78772.1"/>
    <property type="molecule type" value="Genomic_DNA"/>
</dbReference>
<protein>
    <submittedName>
        <fullName evidence="1">Uncharacterized protein</fullName>
    </submittedName>
</protein>
<evidence type="ECO:0000313" key="2">
    <source>
        <dbReference type="Proteomes" id="UP000663570"/>
    </source>
</evidence>
<dbReference type="Proteomes" id="UP000663570">
    <property type="component" value="Chromosome"/>
</dbReference>
<dbReference type="RefSeq" id="WP_206256141.1">
    <property type="nucleotide sequence ID" value="NZ_CP071060.1"/>
</dbReference>
<organism evidence="1 2">
    <name type="scientific">Niveibacterium microcysteis</name>
    <dbReference type="NCBI Taxonomy" id="2811415"/>
    <lineage>
        <taxon>Bacteria</taxon>
        <taxon>Pseudomonadati</taxon>
        <taxon>Pseudomonadota</taxon>
        <taxon>Betaproteobacteria</taxon>
        <taxon>Rhodocyclales</taxon>
        <taxon>Rhodocyclaceae</taxon>
        <taxon>Niveibacterium</taxon>
    </lineage>
</organism>
<name>A0ABX7MAL2_9RHOO</name>
<proteinExistence type="predicted"/>
<gene>
    <name evidence="1" type="ORF">JY500_09275</name>
</gene>
<sequence>MYQTVASEKLAVKVFLEQHGTTFMTWRDAKEKERACFQGIGFTVLHVVAYGMECGSWSGFPKTTLPRMGRKHEKLVDCLVVLRLTATRNRPETKKPSSVAWLSFMLNRFRAIDVERTKGIELAGFRVKTR</sequence>
<keyword evidence="2" id="KW-1185">Reference proteome</keyword>
<reference evidence="1 2" key="1">
    <citation type="submission" date="2021-02" db="EMBL/GenBank/DDBJ databases">
        <title>Niveibacterium changnyeongensis HC41.</title>
        <authorList>
            <person name="Kang M."/>
        </authorList>
    </citation>
    <scope>NUCLEOTIDE SEQUENCE [LARGE SCALE GENOMIC DNA]</scope>
    <source>
        <strain evidence="1 2">HC41</strain>
    </source>
</reference>
<evidence type="ECO:0000313" key="1">
    <source>
        <dbReference type="EMBL" id="QSI78772.1"/>
    </source>
</evidence>
<accession>A0ABX7MAL2</accession>